<keyword evidence="3" id="KW-1185">Reference proteome</keyword>
<proteinExistence type="predicted"/>
<accession>A0ABZ1IY21</accession>
<reference evidence="2 3" key="1">
    <citation type="submission" date="2022-10" db="EMBL/GenBank/DDBJ databases">
        <title>The complete genomes of actinobacterial strains from the NBC collection.</title>
        <authorList>
            <person name="Joergensen T.S."/>
            <person name="Alvarez Arevalo M."/>
            <person name="Sterndorff E.B."/>
            <person name="Faurdal D."/>
            <person name="Vuksanovic O."/>
            <person name="Mourched A.-S."/>
            <person name="Charusanti P."/>
            <person name="Shaw S."/>
            <person name="Blin K."/>
            <person name="Weber T."/>
        </authorList>
    </citation>
    <scope>NUCLEOTIDE SEQUENCE [LARGE SCALE GENOMIC DNA]</scope>
    <source>
        <strain evidence="2 3">NBC_00206</strain>
    </source>
</reference>
<protein>
    <recommendedName>
        <fullName evidence="1">Trypsin-co-occurring domain-containing protein</fullName>
    </recommendedName>
</protein>
<feature type="domain" description="Trypsin-co-occurring" evidence="1">
    <location>
        <begin position="5"/>
        <end position="82"/>
    </location>
</feature>
<gene>
    <name evidence="2" type="ORF">OHU27_23275</name>
</gene>
<dbReference type="Proteomes" id="UP001622690">
    <property type="component" value="Chromosome"/>
</dbReference>
<name>A0ABZ1IY21_9ACTN</name>
<organism evidence="2 3">
    <name type="scientific">Streptomyces nigra</name>
    <dbReference type="NCBI Taxonomy" id="1827580"/>
    <lineage>
        <taxon>Bacteria</taxon>
        <taxon>Bacillati</taxon>
        <taxon>Actinomycetota</taxon>
        <taxon>Actinomycetes</taxon>
        <taxon>Kitasatosporales</taxon>
        <taxon>Streptomycetaceae</taxon>
        <taxon>Streptomyces</taxon>
    </lineage>
</organism>
<dbReference type="Pfam" id="PF19631">
    <property type="entry name" value="Trypco2"/>
    <property type="match status" value="1"/>
</dbReference>
<evidence type="ECO:0000259" key="1">
    <source>
        <dbReference type="Pfam" id="PF19631"/>
    </source>
</evidence>
<dbReference type="InterPro" id="IPR045608">
    <property type="entry name" value="Trypco2"/>
</dbReference>
<dbReference type="RefSeq" id="WP_406258762.1">
    <property type="nucleotide sequence ID" value="NZ_CP108125.1"/>
</dbReference>
<evidence type="ECO:0000313" key="2">
    <source>
        <dbReference type="EMBL" id="WTO85182.1"/>
    </source>
</evidence>
<dbReference type="EMBL" id="CP108125">
    <property type="protein sequence ID" value="WTO85182.1"/>
    <property type="molecule type" value="Genomic_DNA"/>
</dbReference>
<sequence>MAEEIGIAEAVEHLRAELVAAATGLSDGGPRFEVGPVELEFSVEMRKEVKGKAELKAWVVSAGAEATVTKASVHRVKIVLTPKDTTTGRAYHVNADQPDATGEMLGSRFGE</sequence>
<evidence type="ECO:0000313" key="3">
    <source>
        <dbReference type="Proteomes" id="UP001622690"/>
    </source>
</evidence>